<keyword evidence="2" id="KW-0813">Transport</keyword>
<name>A0A9D5KAN0_UNCW3</name>
<evidence type="ECO:0000256" key="6">
    <source>
        <dbReference type="SAM" id="Phobius"/>
    </source>
</evidence>
<dbReference type="CDD" id="cd10334">
    <property type="entry name" value="SLC6sbd_u1"/>
    <property type="match status" value="1"/>
</dbReference>
<accession>A0A9D5KAN0</accession>
<sequence>MAKHTFWDNRTAFILASIGSAIGLGNIWRFPYIAYKFGGGAFLIPYLVALLTAGIPLLILEFSLGHKMRSAAPNAFYKARKNTEWVGWFALLVGFGIVTYYAVIMAWSGRYLIASFNQGWGTTPQAVHDFFYTTVLGAEKAPDVIYKAFEIKRLMWPLLIILAVAWVWVLLSIWKGAKTVSKVVWITVVLPWLILLIFLIRGVTLPGAADGLRYFLTPNLEALKNPEVWHAAYSQVFFSLTVGFGVMIAYASFLPKKSDVINNAIIIGLADAGTAFAGGIVVFSTLGYYAGVTGQPVAQVVDSGPGLAFVTYPMIINTLPFGKVFIIIFGVLFFLMLLTLAVDSAFSLVEGGAAGLLDRFGWKRWKTLIGIAVVALIVGLIYITNAGLYWLDMVDNFMNNFGLFIVALLECIVVGWVWRAHHLRRYSNLRSEVKVGRWWEGMVQWIIPAVTIFILIFTVIKHVKAPYGGDYIGEFLGGWLLIGLFAEIAVVISRMKWRIKIMGMLIPPVLIGTFYGLRFIWMQSHAVEYLYPFFQTKLFILLWWIGVAVVTEVVIFLTRFSLKRKIVLAVVPPLILAAVYAIAWAWQEGYPQIVILIVSCLVLYGGIALALFRSARHQRKLKLGHIKPPPDDDEED</sequence>
<keyword evidence="3 6" id="KW-0812">Transmembrane</keyword>
<protein>
    <submittedName>
        <fullName evidence="7">Sodium-dependent transporter</fullName>
    </submittedName>
</protein>
<comment type="caution">
    <text evidence="7">The sequence shown here is derived from an EMBL/GenBank/DDBJ whole genome shotgun (WGS) entry which is preliminary data.</text>
</comment>
<dbReference type="PANTHER" id="PTHR11616:SF240">
    <property type="entry name" value="BLOATED TUBULES, ISOFORM B-RELATED"/>
    <property type="match status" value="1"/>
</dbReference>
<feature type="transmembrane region" description="Helical" evidence="6">
    <location>
        <begin position="541"/>
        <end position="560"/>
    </location>
</feature>
<dbReference type="Proteomes" id="UP000630660">
    <property type="component" value="Unassembled WGS sequence"/>
</dbReference>
<dbReference type="EMBL" id="WJKJ01000275">
    <property type="protein sequence ID" value="MBD3365195.1"/>
    <property type="molecule type" value="Genomic_DNA"/>
</dbReference>
<feature type="transmembrane region" description="Helical" evidence="6">
    <location>
        <begin position="183"/>
        <end position="208"/>
    </location>
</feature>
<comment type="subcellular location">
    <subcellularLocation>
        <location evidence="1">Membrane</location>
        <topology evidence="1">Multi-pass membrane protein</topology>
    </subcellularLocation>
</comment>
<feature type="transmembrane region" description="Helical" evidence="6">
    <location>
        <begin position="593"/>
        <end position="612"/>
    </location>
</feature>
<feature type="transmembrane region" description="Helical" evidence="6">
    <location>
        <begin position="397"/>
        <end position="418"/>
    </location>
</feature>
<dbReference type="InterPro" id="IPR000175">
    <property type="entry name" value="Na/ntran_symport"/>
</dbReference>
<evidence type="ECO:0000256" key="2">
    <source>
        <dbReference type="ARBA" id="ARBA00022448"/>
    </source>
</evidence>
<keyword evidence="5 6" id="KW-0472">Membrane</keyword>
<organism evidence="7 8">
    <name type="scientific">candidate division WOR-3 bacterium</name>
    <dbReference type="NCBI Taxonomy" id="2052148"/>
    <lineage>
        <taxon>Bacteria</taxon>
        <taxon>Bacteria division WOR-3</taxon>
    </lineage>
</organism>
<dbReference type="PANTHER" id="PTHR11616">
    <property type="entry name" value="SODIUM/CHLORIDE DEPENDENT TRANSPORTER"/>
    <property type="match status" value="1"/>
</dbReference>
<feature type="transmembrane region" description="Helical" evidence="6">
    <location>
        <begin position="43"/>
        <end position="64"/>
    </location>
</feature>
<feature type="transmembrane region" description="Helical" evidence="6">
    <location>
        <begin position="472"/>
        <end position="492"/>
    </location>
</feature>
<dbReference type="InterPro" id="IPR037272">
    <property type="entry name" value="SNS_sf"/>
</dbReference>
<dbReference type="PRINTS" id="PR00176">
    <property type="entry name" value="NANEUSMPORT"/>
</dbReference>
<dbReference type="Pfam" id="PF00209">
    <property type="entry name" value="SNF"/>
    <property type="match status" value="2"/>
</dbReference>
<evidence type="ECO:0000313" key="8">
    <source>
        <dbReference type="Proteomes" id="UP000630660"/>
    </source>
</evidence>
<proteinExistence type="predicted"/>
<feature type="transmembrane region" description="Helical" evidence="6">
    <location>
        <begin position="567"/>
        <end position="587"/>
    </location>
</feature>
<dbReference type="GO" id="GO:0035725">
    <property type="term" value="P:sodium ion transmembrane transport"/>
    <property type="evidence" value="ECO:0007669"/>
    <property type="project" value="TreeGrafter"/>
</dbReference>
<gene>
    <name evidence="7" type="ORF">GF359_08265</name>
</gene>
<keyword evidence="4 6" id="KW-1133">Transmembrane helix</keyword>
<evidence type="ECO:0000256" key="3">
    <source>
        <dbReference type="ARBA" id="ARBA00022692"/>
    </source>
</evidence>
<dbReference type="AlphaFoldDB" id="A0A9D5KAN0"/>
<feature type="transmembrane region" description="Helical" evidence="6">
    <location>
        <begin position="504"/>
        <end position="521"/>
    </location>
</feature>
<evidence type="ECO:0000256" key="1">
    <source>
        <dbReference type="ARBA" id="ARBA00004141"/>
    </source>
</evidence>
<evidence type="ECO:0000256" key="5">
    <source>
        <dbReference type="ARBA" id="ARBA00023136"/>
    </source>
</evidence>
<evidence type="ECO:0000313" key="7">
    <source>
        <dbReference type="EMBL" id="MBD3365195.1"/>
    </source>
</evidence>
<evidence type="ECO:0000256" key="4">
    <source>
        <dbReference type="ARBA" id="ARBA00022989"/>
    </source>
</evidence>
<feature type="transmembrane region" description="Helical" evidence="6">
    <location>
        <begin position="85"/>
        <end position="107"/>
    </location>
</feature>
<feature type="transmembrane region" description="Helical" evidence="6">
    <location>
        <begin position="265"/>
        <end position="290"/>
    </location>
</feature>
<dbReference type="SUPFAM" id="SSF161070">
    <property type="entry name" value="SNF-like"/>
    <property type="match status" value="1"/>
</dbReference>
<feature type="transmembrane region" description="Helical" evidence="6">
    <location>
        <begin position="154"/>
        <end position="171"/>
    </location>
</feature>
<feature type="transmembrane region" description="Helical" evidence="6">
    <location>
        <begin position="12"/>
        <end position="31"/>
    </location>
</feature>
<reference evidence="7" key="1">
    <citation type="submission" date="2019-11" db="EMBL/GenBank/DDBJ databases">
        <title>Microbial mats filling the niche in hypersaline microbial mats.</title>
        <authorList>
            <person name="Wong H.L."/>
            <person name="Macleod F.I."/>
            <person name="White R.A. III"/>
            <person name="Burns B.P."/>
        </authorList>
    </citation>
    <scope>NUCLEOTIDE SEQUENCE</scope>
    <source>
        <strain evidence="7">Bin_327</strain>
    </source>
</reference>
<feature type="transmembrane region" description="Helical" evidence="6">
    <location>
        <begin position="228"/>
        <end position="253"/>
    </location>
</feature>
<feature type="transmembrane region" description="Helical" evidence="6">
    <location>
        <begin position="324"/>
        <end position="346"/>
    </location>
</feature>
<dbReference type="GO" id="GO:0005886">
    <property type="term" value="C:plasma membrane"/>
    <property type="evidence" value="ECO:0007669"/>
    <property type="project" value="TreeGrafter"/>
</dbReference>
<feature type="transmembrane region" description="Helical" evidence="6">
    <location>
        <begin position="438"/>
        <end position="460"/>
    </location>
</feature>
<feature type="transmembrane region" description="Helical" evidence="6">
    <location>
        <begin position="367"/>
        <end position="391"/>
    </location>
</feature>
<dbReference type="PROSITE" id="PS50267">
    <property type="entry name" value="NA_NEUROTRAN_SYMP_3"/>
    <property type="match status" value="1"/>
</dbReference>
<dbReference type="NCBIfam" id="NF037979">
    <property type="entry name" value="Na_transp"/>
    <property type="match status" value="1"/>
</dbReference>